<evidence type="ECO:0000256" key="5">
    <source>
        <dbReference type="ARBA" id="ARBA00016383"/>
    </source>
</evidence>
<keyword evidence="16" id="KW-1185">Reference proteome</keyword>
<keyword evidence="11" id="KW-0496">Mitochondrion</keyword>
<evidence type="ECO:0000256" key="3">
    <source>
        <dbReference type="ARBA" id="ARBA00005482"/>
    </source>
</evidence>
<evidence type="ECO:0000256" key="14">
    <source>
        <dbReference type="ARBA" id="ARBA00033401"/>
    </source>
</evidence>
<dbReference type="AlphaFoldDB" id="A0A7E4W9I6"/>
<keyword evidence="8" id="KW-0999">Mitochondrion inner membrane</keyword>
<comment type="similarity">
    <text evidence="3">Belongs to the complex I NDUFA7 subunit family.</text>
</comment>
<evidence type="ECO:0000256" key="9">
    <source>
        <dbReference type="ARBA" id="ARBA00022982"/>
    </source>
</evidence>
<evidence type="ECO:0000256" key="13">
    <source>
        <dbReference type="ARBA" id="ARBA00030360"/>
    </source>
</evidence>
<dbReference type="Pfam" id="PF07347">
    <property type="entry name" value="CI-B14_5a"/>
    <property type="match status" value="1"/>
</dbReference>
<feature type="region of interest" description="Disordered" evidence="15">
    <location>
        <begin position="45"/>
        <end position="77"/>
    </location>
</feature>
<evidence type="ECO:0000256" key="2">
    <source>
        <dbReference type="ARBA" id="ARBA00004443"/>
    </source>
</evidence>
<keyword evidence="10" id="KW-0007">Acetylation</keyword>
<dbReference type="GO" id="GO:0005743">
    <property type="term" value="C:mitochondrial inner membrane"/>
    <property type="evidence" value="ECO:0007669"/>
    <property type="project" value="UniProtKB-SubCell"/>
</dbReference>
<dbReference type="PANTHER" id="PTHR12485">
    <property type="entry name" value="NADH-UBIQUINONE OXIDOREDUCTASE SUBUNIT B"/>
    <property type="match status" value="1"/>
</dbReference>
<evidence type="ECO:0000256" key="15">
    <source>
        <dbReference type="SAM" id="MobiDB-lite"/>
    </source>
</evidence>
<keyword evidence="12" id="KW-0472">Membrane</keyword>
<sequence>MSGGGRKLAAATVQNRTQTPFWNWIRNRLLAVERQPKYSATGELITDGKQPYHNPLRFPKTQSARSPDPPALPGGVHHKLSDNYYLGRDGRRSVVPPAKLYAATEEGKVGAFGDINDQPVERAVLGVNKGPSENFGLKAPTPGFGYEWTRNIADEEGTQQKDQSLSNIEKFDKFYKLH</sequence>
<evidence type="ECO:0000256" key="6">
    <source>
        <dbReference type="ARBA" id="ARBA00022448"/>
    </source>
</evidence>
<dbReference type="PANTHER" id="PTHR12485:SF1">
    <property type="entry name" value="NADH DEHYDROGENASE [UBIQUINONE] 1 ALPHA SUBCOMPLEX SUBUNIT 7"/>
    <property type="match status" value="1"/>
</dbReference>
<dbReference type="GO" id="GO:0006120">
    <property type="term" value="P:mitochondrial electron transport, NADH to ubiquinone"/>
    <property type="evidence" value="ECO:0007669"/>
    <property type="project" value="TreeGrafter"/>
</dbReference>
<evidence type="ECO:0000256" key="8">
    <source>
        <dbReference type="ARBA" id="ARBA00022792"/>
    </source>
</evidence>
<evidence type="ECO:0000313" key="16">
    <source>
        <dbReference type="Proteomes" id="UP000492821"/>
    </source>
</evidence>
<dbReference type="InterPro" id="IPR009947">
    <property type="entry name" value="NDUA7"/>
</dbReference>
<accession>A0A7E4W9I6</accession>
<evidence type="ECO:0000256" key="7">
    <source>
        <dbReference type="ARBA" id="ARBA00022660"/>
    </source>
</evidence>
<comment type="function">
    <text evidence="1">Accessory subunit of the mitochondrial membrane respiratory chain NADH dehydrogenase (Complex I), that is believed not to be involved in catalysis. Complex I functions in the transfer of electrons from NADH to the respiratory chain. The immediate electron acceptor for the enzyme is believed to be ubiquinone.</text>
</comment>
<keyword evidence="6" id="KW-0813">Transport</keyword>
<dbReference type="WBParaSite" id="Pan_g8632.t1">
    <property type="protein sequence ID" value="Pan_g8632.t1"/>
    <property type="gene ID" value="Pan_g8632"/>
</dbReference>
<reference evidence="16" key="1">
    <citation type="journal article" date="2013" name="Genetics">
        <title>The draft genome and transcriptome of Panagrellus redivivus are shaped by the harsh demands of a free-living lifestyle.</title>
        <authorList>
            <person name="Srinivasan J."/>
            <person name="Dillman A.R."/>
            <person name="Macchietto M.G."/>
            <person name="Heikkinen L."/>
            <person name="Lakso M."/>
            <person name="Fracchia K.M."/>
            <person name="Antoshechkin I."/>
            <person name="Mortazavi A."/>
            <person name="Wong G."/>
            <person name="Sternberg P.W."/>
        </authorList>
    </citation>
    <scope>NUCLEOTIDE SEQUENCE [LARGE SCALE GENOMIC DNA]</scope>
    <source>
        <strain evidence="16">MT8872</strain>
    </source>
</reference>
<organism evidence="16 17">
    <name type="scientific">Panagrellus redivivus</name>
    <name type="common">Microworm</name>
    <dbReference type="NCBI Taxonomy" id="6233"/>
    <lineage>
        <taxon>Eukaryota</taxon>
        <taxon>Metazoa</taxon>
        <taxon>Ecdysozoa</taxon>
        <taxon>Nematoda</taxon>
        <taxon>Chromadorea</taxon>
        <taxon>Rhabditida</taxon>
        <taxon>Tylenchina</taxon>
        <taxon>Panagrolaimomorpha</taxon>
        <taxon>Panagrolaimoidea</taxon>
        <taxon>Panagrolaimidae</taxon>
        <taxon>Panagrellus</taxon>
    </lineage>
</organism>
<dbReference type="Proteomes" id="UP000492821">
    <property type="component" value="Unassembled WGS sequence"/>
</dbReference>
<protein>
    <recommendedName>
        <fullName evidence="5">NADH dehydrogenase [ubiquinone] 1 alpha subcomplex subunit 7</fullName>
    </recommendedName>
    <alternativeName>
        <fullName evidence="14">Complex I-B14.5a</fullName>
    </alternativeName>
    <alternativeName>
        <fullName evidence="13">NADH-ubiquinone oxidoreductase subunit B14.5a</fullName>
    </alternativeName>
</protein>
<evidence type="ECO:0000313" key="17">
    <source>
        <dbReference type="WBParaSite" id="Pan_g8632.t1"/>
    </source>
</evidence>
<reference evidence="17" key="2">
    <citation type="submission" date="2020-10" db="UniProtKB">
        <authorList>
            <consortium name="WormBaseParasite"/>
        </authorList>
    </citation>
    <scope>IDENTIFICATION</scope>
</reference>
<keyword evidence="7" id="KW-0679">Respiratory chain</keyword>
<comment type="subunit">
    <text evidence="4">Complex I is composed of 45 different subunits.</text>
</comment>
<evidence type="ECO:0000256" key="10">
    <source>
        <dbReference type="ARBA" id="ARBA00022990"/>
    </source>
</evidence>
<evidence type="ECO:0000256" key="4">
    <source>
        <dbReference type="ARBA" id="ARBA00011533"/>
    </source>
</evidence>
<proteinExistence type="inferred from homology"/>
<evidence type="ECO:0000256" key="12">
    <source>
        <dbReference type="ARBA" id="ARBA00023136"/>
    </source>
</evidence>
<evidence type="ECO:0000256" key="1">
    <source>
        <dbReference type="ARBA" id="ARBA00003195"/>
    </source>
</evidence>
<comment type="subcellular location">
    <subcellularLocation>
        <location evidence="2">Mitochondrion inner membrane</location>
        <topology evidence="2">Peripheral membrane protein</topology>
        <orientation evidence="2">Matrix side</orientation>
    </subcellularLocation>
</comment>
<name>A0A7E4W9I6_PANRE</name>
<evidence type="ECO:0000256" key="11">
    <source>
        <dbReference type="ARBA" id="ARBA00023128"/>
    </source>
</evidence>
<keyword evidence="9" id="KW-0249">Electron transport</keyword>